<sequence length="1665" mass="182040">MNSTPAATPKGIRFAIDRGGTFTDVWAAVDGQPDVVLKLLSVDPDNYADAPSEGIRRVVEQVTQVKIPRIQPIPKDHIESIRMGTTVGTNALLERKGTRHAFVVTEGFRDLIEIGHQSRPKLFALDHRKPETLYDVGLTGDVLRIIKPLDQDEVRSKLVAIKQSGIDALAICFAHSYLYPRHEEEVAKIAVELGFTHVSTSSSVGAKMIKMITRGSSASADAYLTPEIRRYVETFSRGFDGGNLDGVRCEFMQSDGGLVNYRYFSGLKAILSGPAGGVVGYARTSYDGKTPVVGFDMGGTSTDVSRYGGEFEHVFETTTAGVAIQSPQLDVNTVAAGGGSILFWENGLFKVGPESAGAHPGPACYRKGGPLTVTDANLVLGRLLPEYFPSIFGATEDMPLDASIARERFTELTRQINNETGRSMTPEEVANGFIDVANEAMSRPIRAITEARGHSTAAHNLAVFGGAGGQHACELAKKLDIKRAIIHKFSSILSAYGMALAEVVQEMQEPSSEDLSEESMPRIQTRVEHLKLDVRKSLLAQGVEDKAIRYDVYLHLRYEGTETQLMILQPADNDYRAAFEKEHLRELAFLFPATRKVLVDDIRVRGVGASTEVSKDNERLTMELQTTSFRAVSPIDAVKRSKVYFAPMGYQMTPVFLVEQLKTGDVVEGPAVIIDKTQTIIVVPSSKASVFTSHLVIDLLEEKKVVSTGLAELVADPIQLSVYSHRFMSIAEQMGRTLQRTSLSLNIKERLDFSCAIFGPDAELVANAPHVPVHLGSMSYAVKYQDMLHKGNLRPGDVLVSNHPECGGTHLPDITVITPVFETDGKTVCFYTASRGHHMDIGGLNGTSMPPDSTTLYHEGASIRSFFLVRNEEFDEKGICDLLLEPGTHEGCTGSRRLEDNISDLKAQIAANNKGAALIQALMEDNGKDQVHFYMRKIKENAEVAVRNYLKETRKTYGDEPLTAEDYMDNGSIMRVSITIDEEGTGTFDFNGTTCEMLSNMNAPPAITYSALIYVMRVLIGSDIPLNQGCLKPTKVILPENTFLNPSSGRAVCCGNTLTSQRVTDLLLKAFRAAAASQGCMNCMGFFGRGGVGEDGKPLPGFAYNYGETIAGGAGAGPTWHGASGLHTHMTNTRTTDIEVLEKRYPILVREFSIRQGSGGKGKFNGGCGVVRDFECRAPLTFSMISERRVTRPYGMEGGEPGALGANYWAQKKADGTYTWLNYGSRGQLDMAYGDRFVVHTPGGGGWGRPEDAVNGKESRRGNEFQPRANGSFNAFLAAQLEALTWQPVKCDEAKPQCASCARRGEECLYVSSNRTAIAQARGSPAAGAAAAAPERQGAEPLLTTSSLDETAAGPNYGVKHLLDLRMMHHYCVSTAESFAAEFTQDIASILKVELPRLAYQHEFLMDAILLVAMTHLGCTEPGLLQTLPIYLYRDQALRTLRQAIGSITDSNISAVRGASVLLATVSFATDRVSQQSGLWLTNWLTLAHGRRNIHLQPAISEGQAKLSAASLYGSFHHVPESDRIASGILRAIQRDRSLHDDEMYLNTLHKAATEVSRLISALESPRDQLWLAKQIKSWAFDVIEPRFLELARQERPCALVILAHYLALFALLPLNWVYDGLVSHDMEIIAEKLGPEWEDCIVLPKMVLHVEGREALTELLLSCL</sequence>
<keyword evidence="9" id="KW-1185">Reference proteome</keyword>
<evidence type="ECO:0000256" key="3">
    <source>
        <dbReference type="SAM" id="MobiDB-lite"/>
    </source>
</evidence>
<feature type="domain" description="Hydantoinase A/oxoprolinase" evidence="4">
    <location>
        <begin position="214"/>
        <end position="506"/>
    </location>
</feature>
<dbReference type="InterPro" id="IPR002821">
    <property type="entry name" value="Hydantoinase_A"/>
</dbReference>
<accession>A0A428SP46</accession>
<dbReference type="GO" id="GO:0000981">
    <property type="term" value="F:DNA-binding transcription factor activity, RNA polymerase II-specific"/>
    <property type="evidence" value="ECO:0007669"/>
    <property type="project" value="InterPro"/>
</dbReference>
<dbReference type="GO" id="GO:0008270">
    <property type="term" value="F:zinc ion binding"/>
    <property type="evidence" value="ECO:0007669"/>
    <property type="project" value="InterPro"/>
</dbReference>
<evidence type="ECO:0000313" key="9">
    <source>
        <dbReference type="Proteomes" id="UP000287972"/>
    </source>
</evidence>
<dbReference type="Pfam" id="PF05378">
    <property type="entry name" value="Hydant_A_N"/>
    <property type="match status" value="1"/>
</dbReference>
<evidence type="ECO:0000256" key="2">
    <source>
        <dbReference type="ARBA" id="ARBA00023242"/>
    </source>
</evidence>
<dbReference type="InterPro" id="IPR003692">
    <property type="entry name" value="Hydantoinase_B"/>
</dbReference>
<evidence type="ECO:0000256" key="1">
    <source>
        <dbReference type="ARBA" id="ARBA00010403"/>
    </source>
</evidence>
<feature type="compositionally biased region" description="Basic and acidic residues" evidence="3">
    <location>
        <begin position="1249"/>
        <end position="1263"/>
    </location>
</feature>
<dbReference type="CDD" id="cd00067">
    <property type="entry name" value="GAL4"/>
    <property type="match status" value="1"/>
</dbReference>
<dbReference type="InterPro" id="IPR049517">
    <property type="entry name" value="ACX-like_C"/>
</dbReference>
<evidence type="ECO:0000259" key="6">
    <source>
        <dbReference type="Pfam" id="PF05378"/>
    </source>
</evidence>
<dbReference type="Pfam" id="PF19278">
    <property type="entry name" value="Hydant_A_C"/>
    <property type="match status" value="1"/>
</dbReference>
<feature type="domain" description="Hydantoinase/oxoprolinase N-terminal" evidence="6">
    <location>
        <begin position="13"/>
        <end position="193"/>
    </location>
</feature>
<dbReference type="InterPro" id="IPR001138">
    <property type="entry name" value="Zn2Cys6_DnaBD"/>
</dbReference>
<evidence type="ECO:0000259" key="5">
    <source>
        <dbReference type="Pfam" id="PF02538"/>
    </source>
</evidence>
<evidence type="ECO:0000259" key="4">
    <source>
        <dbReference type="Pfam" id="PF01968"/>
    </source>
</evidence>
<proteinExistence type="inferred from homology"/>
<dbReference type="InterPro" id="IPR045079">
    <property type="entry name" value="Oxoprolinase-like"/>
</dbReference>
<gene>
    <name evidence="8" type="ORF">CEP51_000215</name>
</gene>
<dbReference type="GO" id="GO:0005829">
    <property type="term" value="C:cytosol"/>
    <property type="evidence" value="ECO:0007669"/>
    <property type="project" value="TreeGrafter"/>
</dbReference>
<dbReference type="EMBL" id="NKCL01000002">
    <property type="protein sequence ID" value="RSL91536.1"/>
    <property type="molecule type" value="Genomic_DNA"/>
</dbReference>
<feature type="domain" description="Acetophenone carboxylase-like C-terminal" evidence="7">
    <location>
        <begin position="514"/>
        <end position="699"/>
    </location>
</feature>
<evidence type="ECO:0000313" key="8">
    <source>
        <dbReference type="EMBL" id="RSL91536.1"/>
    </source>
</evidence>
<evidence type="ECO:0000259" key="7">
    <source>
        <dbReference type="Pfam" id="PF19278"/>
    </source>
</evidence>
<comment type="caution">
    <text evidence="8">The sequence shown here is derived from an EMBL/GenBank/DDBJ whole genome shotgun (WGS) entry which is preliminary data.</text>
</comment>
<dbReference type="Pfam" id="PF01968">
    <property type="entry name" value="Hydantoinase_A"/>
    <property type="match status" value="1"/>
</dbReference>
<dbReference type="Gene3D" id="4.10.240.10">
    <property type="entry name" value="Zn(2)-C6 fungal-type DNA-binding domain"/>
    <property type="match status" value="1"/>
</dbReference>
<evidence type="ECO:0008006" key="10">
    <source>
        <dbReference type="Google" id="ProtNLM"/>
    </source>
</evidence>
<name>A0A428SP46_9HYPO</name>
<dbReference type="Proteomes" id="UP000287972">
    <property type="component" value="Unassembled WGS sequence"/>
</dbReference>
<dbReference type="InterPro" id="IPR008040">
    <property type="entry name" value="Hydant_A_N"/>
</dbReference>
<dbReference type="InterPro" id="IPR036864">
    <property type="entry name" value="Zn2-C6_fun-type_DNA-bd_sf"/>
</dbReference>
<dbReference type="Pfam" id="PF02538">
    <property type="entry name" value="Hydantoinase_B"/>
    <property type="match status" value="1"/>
</dbReference>
<dbReference type="GO" id="GO:0006749">
    <property type="term" value="P:glutathione metabolic process"/>
    <property type="evidence" value="ECO:0007669"/>
    <property type="project" value="TreeGrafter"/>
</dbReference>
<protein>
    <recommendedName>
        <fullName evidence="10">Hydantoinase B/oxoprolinase domain-containing protein</fullName>
    </recommendedName>
</protein>
<keyword evidence="2" id="KW-0539">Nucleus</keyword>
<reference evidence="8 9" key="1">
    <citation type="submission" date="2017-06" db="EMBL/GenBank/DDBJ databases">
        <title>Comparative genomic analysis of Ambrosia Fusariam Clade fungi.</title>
        <authorList>
            <person name="Stajich J.E."/>
            <person name="Carrillo J."/>
            <person name="Kijimoto T."/>
            <person name="Eskalen A."/>
            <person name="O'Donnell K."/>
            <person name="Kasson M."/>
        </authorList>
    </citation>
    <scope>NUCLEOTIDE SEQUENCE [LARGE SCALE GENOMIC DNA]</scope>
    <source>
        <strain evidence="8 9">NRRL62606</strain>
    </source>
</reference>
<feature type="region of interest" description="Disordered" evidence="3">
    <location>
        <begin position="1244"/>
        <end position="1265"/>
    </location>
</feature>
<dbReference type="PANTHER" id="PTHR11365:SF26">
    <property type="entry name" value="5-OXOPROLINASE"/>
    <property type="match status" value="1"/>
</dbReference>
<feature type="domain" description="Hydantoinase B/oxoprolinase" evidence="5">
    <location>
        <begin position="716"/>
        <end position="1250"/>
    </location>
</feature>
<organism evidence="8 9">
    <name type="scientific">Fusarium floridanum</name>
    <dbReference type="NCBI Taxonomy" id="1325733"/>
    <lineage>
        <taxon>Eukaryota</taxon>
        <taxon>Fungi</taxon>
        <taxon>Dikarya</taxon>
        <taxon>Ascomycota</taxon>
        <taxon>Pezizomycotina</taxon>
        <taxon>Sordariomycetes</taxon>
        <taxon>Hypocreomycetidae</taxon>
        <taxon>Hypocreales</taxon>
        <taxon>Nectriaceae</taxon>
        <taxon>Fusarium</taxon>
        <taxon>Fusarium solani species complex</taxon>
    </lineage>
</organism>
<comment type="similarity">
    <text evidence="1">Belongs to the oxoprolinase family.</text>
</comment>
<dbReference type="GO" id="GO:0017168">
    <property type="term" value="F:5-oxoprolinase (ATP-hydrolyzing) activity"/>
    <property type="evidence" value="ECO:0007669"/>
    <property type="project" value="TreeGrafter"/>
</dbReference>
<dbReference type="PANTHER" id="PTHR11365">
    <property type="entry name" value="5-OXOPROLINASE RELATED"/>
    <property type="match status" value="1"/>
</dbReference>